<organism evidence="2 3">
    <name type="scientific">Mycena maculata</name>
    <dbReference type="NCBI Taxonomy" id="230809"/>
    <lineage>
        <taxon>Eukaryota</taxon>
        <taxon>Fungi</taxon>
        <taxon>Dikarya</taxon>
        <taxon>Basidiomycota</taxon>
        <taxon>Agaricomycotina</taxon>
        <taxon>Agaricomycetes</taxon>
        <taxon>Agaricomycetidae</taxon>
        <taxon>Agaricales</taxon>
        <taxon>Marasmiineae</taxon>
        <taxon>Mycenaceae</taxon>
        <taxon>Mycena</taxon>
    </lineage>
</organism>
<dbReference type="Proteomes" id="UP001215280">
    <property type="component" value="Unassembled WGS sequence"/>
</dbReference>
<comment type="caution">
    <text evidence="2">The sequence shown here is derived from an EMBL/GenBank/DDBJ whole genome shotgun (WGS) entry which is preliminary data.</text>
</comment>
<name>A0AAD7I549_9AGAR</name>
<keyword evidence="1" id="KW-0812">Transmembrane</keyword>
<proteinExistence type="predicted"/>
<gene>
    <name evidence="2" type="ORF">DFH07DRAFT_967651</name>
</gene>
<evidence type="ECO:0000313" key="3">
    <source>
        <dbReference type="Proteomes" id="UP001215280"/>
    </source>
</evidence>
<evidence type="ECO:0000313" key="2">
    <source>
        <dbReference type="EMBL" id="KAJ7734328.1"/>
    </source>
</evidence>
<keyword evidence="3" id="KW-1185">Reference proteome</keyword>
<reference evidence="2" key="1">
    <citation type="submission" date="2023-03" db="EMBL/GenBank/DDBJ databases">
        <title>Massive genome expansion in bonnet fungi (Mycena s.s.) driven by repeated elements and novel gene families across ecological guilds.</title>
        <authorList>
            <consortium name="Lawrence Berkeley National Laboratory"/>
            <person name="Harder C.B."/>
            <person name="Miyauchi S."/>
            <person name="Viragh M."/>
            <person name="Kuo A."/>
            <person name="Thoen E."/>
            <person name="Andreopoulos B."/>
            <person name="Lu D."/>
            <person name="Skrede I."/>
            <person name="Drula E."/>
            <person name="Henrissat B."/>
            <person name="Morin E."/>
            <person name="Kohler A."/>
            <person name="Barry K."/>
            <person name="LaButti K."/>
            <person name="Morin E."/>
            <person name="Salamov A."/>
            <person name="Lipzen A."/>
            <person name="Mereny Z."/>
            <person name="Hegedus B."/>
            <person name="Baldrian P."/>
            <person name="Stursova M."/>
            <person name="Weitz H."/>
            <person name="Taylor A."/>
            <person name="Grigoriev I.V."/>
            <person name="Nagy L.G."/>
            <person name="Martin F."/>
            <person name="Kauserud H."/>
        </authorList>
    </citation>
    <scope>NUCLEOTIDE SEQUENCE</scope>
    <source>
        <strain evidence="2">CBHHK188m</strain>
    </source>
</reference>
<feature type="transmembrane region" description="Helical" evidence="1">
    <location>
        <begin position="102"/>
        <end position="128"/>
    </location>
</feature>
<accession>A0AAD7I549</accession>
<evidence type="ECO:0000256" key="1">
    <source>
        <dbReference type="SAM" id="Phobius"/>
    </source>
</evidence>
<sequence>MFTRKPERVVFLPRHVSIESSIYENPGLPEKDFDPYALLDVPLTPPEKRMPGCISKLIGWPAMVVLGQILLQAMGWGFFLFVRARGAVPLPFESAVWVKNNGHLVTLLTTLIATVLAGSSSFLFSYAIRRSMALYLSRPVSLATLGASVSISMRSIVFHRRNWKWPTVSLFFFFLAGVQTSGWSTLLTPVTVIVSSPLVGSELDLSSQNLYEMYNKSVLNNCDFSQHGNAHASMSTLVGQSESGYAAARTSLAQPTTLTLMDRVFNVSTGMNMSQPLYIFTYRYVGGILPAFLVPIDVSAWFTTASVIPATTHNVGVENWDNDYRINGDLTWYKFSSTCESKNGWNSTNGFNLGNGEGNLMMMVACGPGPADNYTLVFTGNYMLTTFCQVTPKITTALVEYTSGNINVINPNITAPVVVQSGASGVSAVDALALLVYTSQGVFSNVVGNDLYAVGQDATSASHLKIQTVLGPLEEFIRGAMEYSGSMLRACLSTNVSFSEGVPLNMSIPTTGALFTETMGWSYESTAATRWVLVPGTLIAVFTICVVGVALYRHDGDLPRESDQFDPSNPLHLMAAAAAGGLDNAFKGLGHKDMKDGEKLDVVLGSIPGRGPALVRADQYRPVFADSFSPRSGELTG</sequence>
<feature type="transmembrane region" description="Helical" evidence="1">
    <location>
        <begin position="170"/>
        <end position="194"/>
    </location>
</feature>
<feature type="transmembrane region" description="Helical" evidence="1">
    <location>
        <begin position="531"/>
        <end position="551"/>
    </location>
</feature>
<dbReference type="AlphaFoldDB" id="A0AAD7I549"/>
<protein>
    <submittedName>
        <fullName evidence="2">Uncharacterized protein</fullName>
    </submittedName>
</protein>
<dbReference type="EMBL" id="JARJLG010000162">
    <property type="protein sequence ID" value="KAJ7734328.1"/>
    <property type="molecule type" value="Genomic_DNA"/>
</dbReference>
<feature type="transmembrane region" description="Helical" evidence="1">
    <location>
        <begin position="57"/>
        <end position="82"/>
    </location>
</feature>
<keyword evidence="1" id="KW-0472">Membrane</keyword>
<keyword evidence="1" id="KW-1133">Transmembrane helix</keyword>